<dbReference type="EMBL" id="WTXG01000002">
    <property type="protein sequence ID" value="KAI0307199.1"/>
    <property type="molecule type" value="Genomic_DNA"/>
</dbReference>
<evidence type="ECO:0000256" key="1">
    <source>
        <dbReference type="SAM" id="Coils"/>
    </source>
</evidence>
<comment type="caution">
    <text evidence="3">The sequence shown here is derived from an EMBL/GenBank/DDBJ whole genome shotgun (WGS) entry which is preliminary data.</text>
</comment>
<reference evidence="3" key="1">
    <citation type="journal article" date="2022" name="New Phytol.">
        <title>Evolutionary transition to the ectomycorrhizal habit in the genomes of a hyperdiverse lineage of mushroom-forming fungi.</title>
        <authorList>
            <person name="Looney B."/>
            <person name="Miyauchi S."/>
            <person name="Morin E."/>
            <person name="Drula E."/>
            <person name="Courty P.E."/>
            <person name="Kohler A."/>
            <person name="Kuo A."/>
            <person name="LaButti K."/>
            <person name="Pangilinan J."/>
            <person name="Lipzen A."/>
            <person name="Riley R."/>
            <person name="Andreopoulos W."/>
            <person name="He G."/>
            <person name="Johnson J."/>
            <person name="Nolan M."/>
            <person name="Tritt A."/>
            <person name="Barry K.W."/>
            <person name="Grigoriev I.V."/>
            <person name="Nagy L.G."/>
            <person name="Hibbett D."/>
            <person name="Henrissat B."/>
            <person name="Matheny P.B."/>
            <person name="Labbe J."/>
            <person name="Martin F.M."/>
        </authorList>
    </citation>
    <scope>NUCLEOTIDE SEQUENCE</scope>
    <source>
        <strain evidence="3">BPL690</strain>
    </source>
</reference>
<evidence type="ECO:0000256" key="2">
    <source>
        <dbReference type="SAM" id="MobiDB-lite"/>
    </source>
</evidence>
<feature type="region of interest" description="Disordered" evidence="2">
    <location>
        <begin position="1"/>
        <end position="42"/>
    </location>
</feature>
<evidence type="ECO:0000313" key="3">
    <source>
        <dbReference type="EMBL" id="KAI0307199.1"/>
    </source>
</evidence>
<organism evidence="3 4">
    <name type="scientific">Multifurca ochricompacta</name>
    <dbReference type="NCBI Taxonomy" id="376703"/>
    <lineage>
        <taxon>Eukaryota</taxon>
        <taxon>Fungi</taxon>
        <taxon>Dikarya</taxon>
        <taxon>Basidiomycota</taxon>
        <taxon>Agaricomycotina</taxon>
        <taxon>Agaricomycetes</taxon>
        <taxon>Russulales</taxon>
        <taxon>Russulaceae</taxon>
        <taxon>Multifurca</taxon>
    </lineage>
</organism>
<feature type="compositionally biased region" description="Polar residues" evidence="2">
    <location>
        <begin position="360"/>
        <end position="380"/>
    </location>
</feature>
<name>A0AAD4QSY2_9AGAM</name>
<feature type="coiled-coil region" evidence="1">
    <location>
        <begin position="57"/>
        <end position="161"/>
    </location>
</feature>
<keyword evidence="4" id="KW-1185">Reference proteome</keyword>
<feature type="region of interest" description="Disordered" evidence="2">
    <location>
        <begin position="227"/>
        <end position="442"/>
    </location>
</feature>
<protein>
    <submittedName>
        <fullName evidence="3">Uncharacterized protein</fullName>
    </submittedName>
</protein>
<gene>
    <name evidence="3" type="ORF">B0F90DRAFT_535712</name>
</gene>
<feature type="compositionally biased region" description="Low complexity" evidence="2">
    <location>
        <begin position="317"/>
        <end position="327"/>
    </location>
</feature>
<proteinExistence type="predicted"/>
<feature type="compositionally biased region" description="Low complexity" evidence="2">
    <location>
        <begin position="1"/>
        <end position="20"/>
    </location>
</feature>
<keyword evidence="1" id="KW-0175">Coiled coil</keyword>
<dbReference type="Proteomes" id="UP001203297">
    <property type="component" value="Unassembled WGS sequence"/>
</dbReference>
<evidence type="ECO:0000313" key="4">
    <source>
        <dbReference type="Proteomes" id="UP001203297"/>
    </source>
</evidence>
<accession>A0AAD4QSY2</accession>
<sequence>MVSTRSTSRSISSSPEPIYSHAALRDSSSHRHGHRHSSDRLSKTRITSMLLYDEREANDLRRMLLSVTEQLKQESQRADDNERRAREAIQRFKAINEARVTAQQDASRANEELRLYKLQLEYAQKEIFKAQEILDSLEAQRHDAETSAAKARSIARKLKEESLMDLAREEGRRIGLQEGLARGRRLVFEQARSTSDHRDSGVILPSELSLADDHDHEADLRSFHRTRTPAVVEPPLDPIGEPMLSFPPSPPAVNSPNPEASPRPQVARPPSGDFKPIVVRDTPSPSHHSDNIIPQDGFIPRADNDSTIRLPPPHGMVRPIAPASSSPRPDRPVSIDGEPLMVPNPGTRLDFVPIMEPESPGSTTISQFELVSEPNGSVSRPSRKKRTSLSVIPETVSGGNTPADHVRSISADPVSRPASSASIPHGQVSLPDSLSRRADTLS</sequence>
<dbReference type="AlphaFoldDB" id="A0AAD4QSY2"/>